<evidence type="ECO:0000313" key="15">
    <source>
        <dbReference type="EMBL" id="KFM76720.1"/>
    </source>
</evidence>
<evidence type="ECO:0000256" key="3">
    <source>
        <dbReference type="ARBA" id="ARBA00022537"/>
    </source>
</evidence>
<feature type="repeat" description="ANK" evidence="13">
    <location>
        <begin position="141"/>
        <end position="173"/>
    </location>
</feature>
<dbReference type="InterPro" id="IPR036770">
    <property type="entry name" value="Ankyrin_rpt-contain_sf"/>
</dbReference>
<evidence type="ECO:0000256" key="12">
    <source>
        <dbReference type="ARBA" id="ARBA00049811"/>
    </source>
</evidence>
<dbReference type="GO" id="GO:0044218">
    <property type="term" value="C:other organism cell membrane"/>
    <property type="evidence" value="ECO:0007669"/>
    <property type="project" value="UniProtKB-KW"/>
</dbReference>
<proteinExistence type="inferred from homology"/>
<comment type="subunit">
    <text evidence="11">Homotetramer in membranes.</text>
</comment>
<dbReference type="OrthoDB" id="6430205at2759"/>
<name>A0A087UH81_STEMI</name>
<dbReference type="STRING" id="407821.A0A087UH81"/>
<evidence type="ECO:0000256" key="9">
    <source>
        <dbReference type="ARBA" id="ARBA00023298"/>
    </source>
</evidence>
<feature type="domain" description="SOCS box" evidence="14">
    <location>
        <begin position="333"/>
        <end position="383"/>
    </location>
</feature>
<dbReference type="OMA" id="CIAVERD"/>
<dbReference type="SUPFAM" id="SSF48403">
    <property type="entry name" value="Ankyrin repeat"/>
    <property type="match status" value="1"/>
</dbReference>
<keyword evidence="4" id="KW-0528">Neurotoxin</keyword>
<evidence type="ECO:0000256" key="11">
    <source>
        <dbReference type="ARBA" id="ARBA00049715"/>
    </source>
</evidence>
<evidence type="ECO:0000256" key="4">
    <source>
        <dbReference type="ARBA" id="ARBA00022699"/>
    </source>
</evidence>
<keyword evidence="5" id="KW-0677">Repeat</keyword>
<dbReference type="AlphaFoldDB" id="A0A087UH81"/>
<dbReference type="GO" id="GO:0006887">
    <property type="term" value="P:exocytosis"/>
    <property type="evidence" value="ECO:0007669"/>
    <property type="project" value="UniProtKB-KW"/>
</dbReference>
<keyword evidence="6" id="KW-0638">Presynaptic neurotoxin</keyword>
<reference evidence="15 16" key="1">
    <citation type="submission" date="2013-11" db="EMBL/GenBank/DDBJ databases">
        <title>Genome sequencing of Stegodyphus mimosarum.</title>
        <authorList>
            <person name="Bechsgaard J."/>
        </authorList>
    </citation>
    <scope>NUCLEOTIDE SEQUENCE [LARGE SCALE GENOMIC DNA]</scope>
</reference>
<keyword evidence="3" id="KW-1052">Target cell membrane</keyword>
<dbReference type="PROSITE" id="PS50088">
    <property type="entry name" value="ANK_REPEAT"/>
    <property type="match status" value="4"/>
</dbReference>
<evidence type="ECO:0000313" key="16">
    <source>
        <dbReference type="Proteomes" id="UP000054359"/>
    </source>
</evidence>
<evidence type="ECO:0000256" key="13">
    <source>
        <dbReference type="PROSITE-ProRule" id="PRU00023"/>
    </source>
</evidence>
<evidence type="ECO:0000259" key="14">
    <source>
        <dbReference type="PROSITE" id="PS50225"/>
    </source>
</evidence>
<sequence>MNKRPWELSSAMLQAIQVDDVEAAAQILNTGFDVDTTVMHNKSAVNLCIERNAMKIAKLLIQKGCSLSSKVALGDSPLHLAVHTSDYALTKLLLENRADITSIDGLGQIPLHIACKRNSLDIVKLLLEKSTKSSLSKRDVDGATPLLVACRHSCPEIVKLLLSKGSIVCTRDRLGNGEILSATYNIAEYATRIIPMLLDAGALINQSNARGETALLMAITELSIHIQCQKHSYTDLCMLLINSGSDVNAVNYLGQTPLHLAVSSNNELLVRKLLVSGSNINCRDNLHFVPLFYACRNGNQRIVQLLVSCGAKLQAHNWEDCMTMFRNEETILLLSYLMYKSKQCHTLENLCSILIRKSLKNVEKDICQLPLPPSLIQHIQLKD</sequence>
<dbReference type="Gene3D" id="1.25.40.20">
    <property type="entry name" value="Ankyrin repeat-containing domain"/>
    <property type="match status" value="4"/>
</dbReference>
<protein>
    <recommendedName>
        <fullName evidence="12">Alpha-latrotoxin</fullName>
    </recommendedName>
</protein>
<organism evidence="15 16">
    <name type="scientific">Stegodyphus mimosarum</name>
    <name type="common">African social velvet spider</name>
    <dbReference type="NCBI Taxonomy" id="407821"/>
    <lineage>
        <taxon>Eukaryota</taxon>
        <taxon>Metazoa</taxon>
        <taxon>Ecdysozoa</taxon>
        <taxon>Arthropoda</taxon>
        <taxon>Chelicerata</taxon>
        <taxon>Arachnida</taxon>
        <taxon>Araneae</taxon>
        <taxon>Araneomorphae</taxon>
        <taxon>Entelegynae</taxon>
        <taxon>Eresoidea</taxon>
        <taxon>Eresidae</taxon>
        <taxon>Stegodyphus</taxon>
    </lineage>
</organism>
<keyword evidence="9" id="KW-1053">Target membrane</keyword>
<gene>
    <name evidence="15" type="ORF">X975_20174</name>
</gene>
<keyword evidence="7 13" id="KW-0040">ANK repeat</keyword>
<keyword evidence="16" id="KW-1185">Reference proteome</keyword>
<dbReference type="SMART" id="SM00248">
    <property type="entry name" value="ANK"/>
    <property type="match status" value="8"/>
</dbReference>
<dbReference type="InterPro" id="IPR002110">
    <property type="entry name" value="Ankyrin_rpt"/>
</dbReference>
<dbReference type="PROSITE" id="PS50225">
    <property type="entry name" value="SOCS"/>
    <property type="match status" value="1"/>
</dbReference>
<dbReference type="GO" id="GO:0044231">
    <property type="term" value="C:host cell presynaptic membrane"/>
    <property type="evidence" value="ECO:0007669"/>
    <property type="project" value="UniProtKB-KW"/>
</dbReference>
<comment type="similarity">
    <text evidence="10">Belongs to the cationic peptide 01 (latrotoxin) family. 03 (alpha-latrotoxin) subfamily.</text>
</comment>
<feature type="repeat" description="ANK" evidence="13">
    <location>
        <begin position="73"/>
        <end position="105"/>
    </location>
</feature>
<dbReference type="Pfam" id="PF12796">
    <property type="entry name" value="Ank_2"/>
    <property type="match status" value="2"/>
</dbReference>
<evidence type="ECO:0000256" key="1">
    <source>
        <dbReference type="ARBA" id="ARBA00004175"/>
    </source>
</evidence>
<evidence type="ECO:0000256" key="6">
    <source>
        <dbReference type="ARBA" id="ARBA00023028"/>
    </source>
</evidence>
<evidence type="ECO:0000256" key="2">
    <source>
        <dbReference type="ARBA" id="ARBA00022483"/>
    </source>
</evidence>
<feature type="non-terminal residue" evidence="15">
    <location>
        <position position="383"/>
    </location>
</feature>
<feature type="repeat" description="ANK" evidence="13">
    <location>
        <begin position="253"/>
        <end position="285"/>
    </location>
</feature>
<dbReference type="InterPro" id="IPR001496">
    <property type="entry name" value="SOCS_box"/>
</dbReference>
<dbReference type="Proteomes" id="UP000054359">
    <property type="component" value="Unassembled WGS sequence"/>
</dbReference>
<evidence type="ECO:0000256" key="8">
    <source>
        <dbReference type="ARBA" id="ARBA00023136"/>
    </source>
</evidence>
<dbReference type="PROSITE" id="PS50297">
    <property type="entry name" value="ANK_REP_REGION"/>
    <property type="match status" value="4"/>
</dbReference>
<keyword evidence="6" id="KW-0800">Toxin</keyword>
<feature type="repeat" description="ANK" evidence="13">
    <location>
        <begin position="106"/>
        <end position="138"/>
    </location>
</feature>
<evidence type="ECO:0000256" key="7">
    <source>
        <dbReference type="ARBA" id="ARBA00023043"/>
    </source>
</evidence>
<keyword evidence="8" id="KW-0472">Membrane</keyword>
<accession>A0A087UH81</accession>
<evidence type="ECO:0000256" key="10">
    <source>
        <dbReference type="ARBA" id="ARBA00049657"/>
    </source>
</evidence>
<dbReference type="PANTHER" id="PTHR24198">
    <property type="entry name" value="ANKYRIN REPEAT AND PROTEIN KINASE DOMAIN-CONTAINING PROTEIN"/>
    <property type="match status" value="1"/>
</dbReference>
<evidence type="ECO:0000256" key="5">
    <source>
        <dbReference type="ARBA" id="ARBA00022737"/>
    </source>
</evidence>
<dbReference type="PANTHER" id="PTHR24198:SF165">
    <property type="entry name" value="ANKYRIN REPEAT-CONTAINING PROTEIN-RELATED"/>
    <property type="match status" value="1"/>
</dbReference>
<dbReference type="EMBL" id="KK119787">
    <property type="protein sequence ID" value="KFM76720.1"/>
    <property type="molecule type" value="Genomic_DNA"/>
</dbReference>
<comment type="subcellular location">
    <subcellularLocation>
        <location evidence="1">Target cell membrane</location>
    </subcellularLocation>
</comment>
<keyword evidence="2" id="KW-0268">Exocytosis</keyword>